<dbReference type="OrthoDB" id="1431247at2759"/>
<evidence type="ECO:0000313" key="6">
    <source>
        <dbReference type="Proteomes" id="UP000015453"/>
    </source>
</evidence>
<evidence type="ECO:0000259" key="4">
    <source>
        <dbReference type="PROSITE" id="PS01031"/>
    </source>
</evidence>
<proteinExistence type="inferred from homology"/>
<evidence type="ECO:0000256" key="3">
    <source>
        <dbReference type="RuleBase" id="RU003616"/>
    </source>
</evidence>
<dbReference type="EMBL" id="AUSU01002847">
    <property type="protein sequence ID" value="EPS67937.1"/>
    <property type="molecule type" value="Genomic_DNA"/>
</dbReference>
<dbReference type="InterPro" id="IPR008978">
    <property type="entry name" value="HSP20-like_chaperone"/>
</dbReference>
<evidence type="ECO:0000256" key="2">
    <source>
        <dbReference type="PROSITE-ProRule" id="PRU00285"/>
    </source>
</evidence>
<dbReference type="PANTHER" id="PTHR11527">
    <property type="entry name" value="HEAT-SHOCK PROTEIN 20 FAMILY MEMBER"/>
    <property type="match status" value="1"/>
</dbReference>
<dbReference type="PROSITE" id="PS01031">
    <property type="entry name" value="SHSP"/>
    <property type="match status" value="1"/>
</dbReference>
<protein>
    <recommendedName>
        <fullName evidence="4">SHSP domain-containing protein</fullName>
    </recommendedName>
</protein>
<accession>S8E6D3</accession>
<dbReference type="AlphaFoldDB" id="S8E6D3"/>
<dbReference type="Pfam" id="PF00011">
    <property type="entry name" value="HSP20"/>
    <property type="match status" value="1"/>
</dbReference>
<keyword evidence="1" id="KW-0346">Stress response</keyword>
<organism evidence="5 6">
    <name type="scientific">Genlisea aurea</name>
    <dbReference type="NCBI Taxonomy" id="192259"/>
    <lineage>
        <taxon>Eukaryota</taxon>
        <taxon>Viridiplantae</taxon>
        <taxon>Streptophyta</taxon>
        <taxon>Embryophyta</taxon>
        <taxon>Tracheophyta</taxon>
        <taxon>Spermatophyta</taxon>
        <taxon>Magnoliopsida</taxon>
        <taxon>eudicotyledons</taxon>
        <taxon>Gunneridae</taxon>
        <taxon>Pentapetalae</taxon>
        <taxon>asterids</taxon>
        <taxon>lamiids</taxon>
        <taxon>Lamiales</taxon>
        <taxon>Lentibulariaceae</taxon>
        <taxon>Genlisea</taxon>
    </lineage>
</organism>
<comment type="similarity">
    <text evidence="2 3">Belongs to the small heat shock protein (HSP20) family.</text>
</comment>
<dbReference type="Gene3D" id="2.60.40.790">
    <property type="match status" value="1"/>
</dbReference>
<comment type="caution">
    <text evidence="5">The sequence shown here is derived from an EMBL/GenBank/DDBJ whole genome shotgun (WGS) entry which is preliminary data.</text>
</comment>
<keyword evidence="6" id="KW-1185">Reference proteome</keyword>
<dbReference type="InterPro" id="IPR031107">
    <property type="entry name" value="Small_HSP"/>
</dbReference>
<sequence length="123" mass="13495">MSISFYFKDDEDGNLDSLNSCRYDRKETADGYVVEISAQGLKKEKMKVTVVHKESSSRRGPTLDIVQLHESGEDEFVGQMSFAENANLGQAAATMKDGVLTITVPKTEGNASSSPETREIEIS</sequence>
<gene>
    <name evidence="5" type="ORF">M569_06835</name>
</gene>
<evidence type="ECO:0000256" key="1">
    <source>
        <dbReference type="ARBA" id="ARBA00023016"/>
    </source>
</evidence>
<dbReference type="InterPro" id="IPR002068">
    <property type="entry name" value="A-crystallin/Hsp20_dom"/>
</dbReference>
<dbReference type="SUPFAM" id="SSF49764">
    <property type="entry name" value="HSP20-like chaperones"/>
    <property type="match status" value="1"/>
</dbReference>
<evidence type="ECO:0000313" key="5">
    <source>
        <dbReference type="EMBL" id="EPS67937.1"/>
    </source>
</evidence>
<reference evidence="5 6" key="1">
    <citation type="journal article" date="2013" name="BMC Genomics">
        <title>The miniature genome of a carnivorous plant Genlisea aurea contains a low number of genes and short non-coding sequences.</title>
        <authorList>
            <person name="Leushkin E.V."/>
            <person name="Sutormin R.A."/>
            <person name="Nabieva E.R."/>
            <person name="Penin A.A."/>
            <person name="Kondrashov A.S."/>
            <person name="Logacheva M.D."/>
        </authorList>
    </citation>
    <scope>NUCLEOTIDE SEQUENCE [LARGE SCALE GENOMIC DNA]</scope>
</reference>
<name>S8E6D3_9LAMI</name>
<feature type="domain" description="SHSP" evidence="4">
    <location>
        <begin position="14"/>
        <end position="123"/>
    </location>
</feature>
<dbReference type="Proteomes" id="UP000015453">
    <property type="component" value="Unassembled WGS sequence"/>
</dbReference>